<dbReference type="Pfam" id="PF00168">
    <property type="entry name" value="C2"/>
    <property type="match status" value="2"/>
</dbReference>
<feature type="transmembrane region" description="Helical" evidence="2">
    <location>
        <begin position="121"/>
        <end position="142"/>
    </location>
</feature>
<evidence type="ECO:0000259" key="3">
    <source>
        <dbReference type="PROSITE" id="PS50004"/>
    </source>
</evidence>
<feature type="domain" description="C2" evidence="3">
    <location>
        <begin position="365"/>
        <end position="497"/>
    </location>
</feature>
<dbReference type="SMART" id="SM00239">
    <property type="entry name" value="C2"/>
    <property type="match status" value="2"/>
</dbReference>
<dbReference type="AlphaFoldDB" id="T1K5X1"/>
<feature type="region of interest" description="Disordered" evidence="1">
    <location>
        <begin position="56"/>
        <end position="87"/>
    </location>
</feature>
<dbReference type="SUPFAM" id="SSF49562">
    <property type="entry name" value="C2 domain (Calcium/lipid-binding domain, CaLB)"/>
    <property type="match status" value="2"/>
</dbReference>
<sequence length="503" mass="55621">MNPSNPVVNQSSVNPINTDFNGNKTPIDSTPTVNKLNASTSNLAFSQTVTSTTSEVTVSSSSSSSDTVSKFTSSQGSSPALLSEIPDANSDNNNGSFSMFGYSSFPSKTYLASYQWLTSPFTAWLLSATGFVILALIFTLIYQRIRKRNRKLRELRHLTPETSLSSFPGSRSNFALDREYLSTPARTRQRHLTGHNYSLSPFDINPPLYGSRGGLMGLSDVQLPTSEKWIGRVIFVLHYNLNRQRLLVTLLSASDLPKSEKRSSLNPSAKLTLLPFNDPKFVTKVHKNTCNPVFNELFVFPARKDNLDEIQLKIAIVDNDRFSRKYFVGQCVYSITQSGIQNGITSDVITDEILCTLSTEKTAASPGELQVSLCYRASEATLTLTIMKARGLAVKDVTSVYPKVSLFLGKKRIGSKKSPVRKAYSAIDFNDSFHVHIKDTAIDNVNIVISLIGRTSIGLNTRHNFGKIYLGDCNSPNGAVHWAEMIKSSPNPIIKWHPLNRNI</sequence>
<evidence type="ECO:0000313" key="4">
    <source>
        <dbReference type="EnsemblMetazoa" id="tetur05g07820.1"/>
    </source>
</evidence>
<dbReference type="EMBL" id="CAEY01001591">
    <property type="status" value="NOT_ANNOTATED_CDS"/>
    <property type="molecule type" value="Genomic_DNA"/>
</dbReference>
<dbReference type="HOGENOM" id="CLU_542221_0_0_1"/>
<dbReference type="CDD" id="cd00276">
    <property type="entry name" value="C2B_Synaptotagmin"/>
    <property type="match status" value="1"/>
</dbReference>
<dbReference type="eggNOG" id="KOG1028">
    <property type="taxonomic scope" value="Eukaryota"/>
</dbReference>
<evidence type="ECO:0000256" key="2">
    <source>
        <dbReference type="SAM" id="Phobius"/>
    </source>
</evidence>
<dbReference type="PANTHER" id="PTHR10024">
    <property type="entry name" value="SYNAPTOTAGMIN"/>
    <property type="match status" value="1"/>
</dbReference>
<feature type="region of interest" description="Disordered" evidence="1">
    <location>
        <begin position="1"/>
        <end position="32"/>
    </location>
</feature>
<dbReference type="Gene3D" id="2.60.40.150">
    <property type="entry name" value="C2 domain"/>
    <property type="match status" value="2"/>
</dbReference>
<reference evidence="5" key="1">
    <citation type="submission" date="2011-08" db="EMBL/GenBank/DDBJ databases">
        <authorList>
            <person name="Rombauts S."/>
        </authorList>
    </citation>
    <scope>NUCLEOTIDE SEQUENCE</scope>
    <source>
        <strain evidence="5">London</strain>
    </source>
</reference>
<keyword evidence="5" id="KW-1185">Reference proteome</keyword>
<dbReference type="EnsemblMetazoa" id="tetur05g07820.1">
    <property type="protein sequence ID" value="tetur05g07820.1"/>
    <property type="gene ID" value="tetur05g07820"/>
</dbReference>
<feature type="domain" description="C2" evidence="3">
    <location>
        <begin position="229"/>
        <end position="350"/>
    </location>
</feature>
<evidence type="ECO:0000313" key="5">
    <source>
        <dbReference type="Proteomes" id="UP000015104"/>
    </source>
</evidence>
<keyword evidence="2" id="KW-0812">Transmembrane</keyword>
<feature type="compositionally biased region" description="Low complexity" evidence="1">
    <location>
        <begin position="56"/>
        <end position="74"/>
    </location>
</feature>
<dbReference type="PROSITE" id="PS50004">
    <property type="entry name" value="C2"/>
    <property type="match status" value="2"/>
</dbReference>
<proteinExistence type="predicted"/>
<dbReference type="InterPro" id="IPR035892">
    <property type="entry name" value="C2_domain_sf"/>
</dbReference>
<dbReference type="InterPro" id="IPR000008">
    <property type="entry name" value="C2_dom"/>
</dbReference>
<reference evidence="4" key="2">
    <citation type="submission" date="2015-06" db="UniProtKB">
        <authorList>
            <consortium name="EnsemblMetazoa"/>
        </authorList>
    </citation>
    <scope>IDENTIFICATION</scope>
</reference>
<protein>
    <recommendedName>
        <fullName evidence="3">C2 domain-containing protein</fullName>
    </recommendedName>
</protein>
<dbReference type="Proteomes" id="UP000015104">
    <property type="component" value="Unassembled WGS sequence"/>
</dbReference>
<keyword evidence="2" id="KW-0472">Membrane</keyword>
<evidence type="ECO:0000256" key="1">
    <source>
        <dbReference type="SAM" id="MobiDB-lite"/>
    </source>
</evidence>
<keyword evidence="2" id="KW-1133">Transmembrane helix</keyword>
<accession>T1K5X1</accession>
<organism evidence="4 5">
    <name type="scientific">Tetranychus urticae</name>
    <name type="common">Two-spotted spider mite</name>
    <dbReference type="NCBI Taxonomy" id="32264"/>
    <lineage>
        <taxon>Eukaryota</taxon>
        <taxon>Metazoa</taxon>
        <taxon>Ecdysozoa</taxon>
        <taxon>Arthropoda</taxon>
        <taxon>Chelicerata</taxon>
        <taxon>Arachnida</taxon>
        <taxon>Acari</taxon>
        <taxon>Acariformes</taxon>
        <taxon>Trombidiformes</taxon>
        <taxon>Prostigmata</taxon>
        <taxon>Eleutherengona</taxon>
        <taxon>Raphignathae</taxon>
        <taxon>Tetranychoidea</taxon>
        <taxon>Tetranychidae</taxon>
        <taxon>Tetranychus</taxon>
    </lineage>
</organism>
<name>T1K5X1_TETUR</name>
<dbReference type="STRING" id="32264.T1K5X1"/>